<dbReference type="GO" id="GO:0006952">
    <property type="term" value="P:defense response"/>
    <property type="evidence" value="ECO:0007669"/>
    <property type="project" value="InterPro"/>
</dbReference>
<dbReference type="InterPro" id="IPR036574">
    <property type="entry name" value="Scorpion_toxin-like_sf"/>
</dbReference>
<keyword evidence="3 5" id="KW-0732">Signal</keyword>
<dbReference type="GO" id="GO:0005576">
    <property type="term" value="C:extracellular region"/>
    <property type="evidence" value="ECO:0007669"/>
    <property type="project" value="UniProtKB-SubCell"/>
</dbReference>
<dbReference type="InterPro" id="IPR003614">
    <property type="entry name" value="Knottins"/>
</dbReference>
<dbReference type="CDD" id="cd00107">
    <property type="entry name" value="Knot1"/>
    <property type="match status" value="1"/>
</dbReference>
<evidence type="ECO:0000256" key="3">
    <source>
        <dbReference type="ARBA" id="ARBA00022729"/>
    </source>
</evidence>
<dbReference type="AlphaFoldDB" id="A0A830CG86"/>
<feature type="signal peptide" evidence="5">
    <location>
        <begin position="1"/>
        <end position="25"/>
    </location>
</feature>
<evidence type="ECO:0000256" key="2">
    <source>
        <dbReference type="ARBA" id="ARBA00022525"/>
    </source>
</evidence>
<gene>
    <name evidence="7" type="ORF">PHJA_001639700</name>
</gene>
<evidence type="ECO:0000256" key="4">
    <source>
        <dbReference type="ARBA" id="ARBA00023157"/>
    </source>
</evidence>
<keyword evidence="4" id="KW-1015">Disulfide bond</keyword>
<keyword evidence="2" id="KW-0964">Secreted</keyword>
<dbReference type="Proteomes" id="UP000653305">
    <property type="component" value="Unassembled WGS sequence"/>
</dbReference>
<comment type="subcellular location">
    <subcellularLocation>
        <location evidence="1">Secreted</location>
    </subcellularLocation>
</comment>
<reference evidence="7" key="1">
    <citation type="submission" date="2020-07" db="EMBL/GenBank/DDBJ databases">
        <title>Ethylene signaling mediates host invasion by parasitic plants.</title>
        <authorList>
            <person name="Yoshida S."/>
        </authorList>
    </citation>
    <scope>NUCLEOTIDE SEQUENCE</scope>
    <source>
        <strain evidence="7">Okayama</strain>
    </source>
</reference>
<organism evidence="7 8">
    <name type="scientific">Phtheirospermum japonicum</name>
    <dbReference type="NCBI Taxonomy" id="374723"/>
    <lineage>
        <taxon>Eukaryota</taxon>
        <taxon>Viridiplantae</taxon>
        <taxon>Streptophyta</taxon>
        <taxon>Embryophyta</taxon>
        <taxon>Tracheophyta</taxon>
        <taxon>Spermatophyta</taxon>
        <taxon>Magnoliopsida</taxon>
        <taxon>eudicotyledons</taxon>
        <taxon>Gunneridae</taxon>
        <taxon>Pentapetalae</taxon>
        <taxon>asterids</taxon>
        <taxon>lamiids</taxon>
        <taxon>Lamiales</taxon>
        <taxon>Orobanchaceae</taxon>
        <taxon>Orobanchaceae incertae sedis</taxon>
        <taxon>Phtheirospermum</taxon>
    </lineage>
</organism>
<evidence type="ECO:0000259" key="6">
    <source>
        <dbReference type="SMART" id="SM00505"/>
    </source>
</evidence>
<dbReference type="EMBL" id="BMAC01000371">
    <property type="protein sequence ID" value="GFP94953.1"/>
    <property type="molecule type" value="Genomic_DNA"/>
</dbReference>
<comment type="caution">
    <text evidence="7">The sequence shown here is derived from an EMBL/GenBank/DDBJ whole genome shotgun (WGS) entry which is preliminary data.</text>
</comment>
<protein>
    <submittedName>
        <fullName evidence="7">Defensin-like protein 5</fullName>
    </submittedName>
</protein>
<dbReference type="InterPro" id="IPR008176">
    <property type="entry name" value="Defensin_plant"/>
</dbReference>
<dbReference type="Pfam" id="PF00304">
    <property type="entry name" value="Gamma-thionin"/>
    <property type="match status" value="1"/>
</dbReference>
<evidence type="ECO:0000256" key="5">
    <source>
        <dbReference type="SAM" id="SignalP"/>
    </source>
</evidence>
<dbReference type="PROSITE" id="PS00940">
    <property type="entry name" value="GAMMA_THIONIN"/>
    <property type="match status" value="1"/>
</dbReference>
<feature type="domain" description="Knottins-like" evidence="6">
    <location>
        <begin position="27"/>
        <end position="72"/>
    </location>
</feature>
<evidence type="ECO:0000313" key="7">
    <source>
        <dbReference type="EMBL" id="GFP94953.1"/>
    </source>
</evidence>
<dbReference type="Gene3D" id="3.30.30.10">
    <property type="entry name" value="Knottin, scorpion toxin-like"/>
    <property type="match status" value="1"/>
</dbReference>
<dbReference type="PANTHER" id="PTHR33147:SF66">
    <property type="entry name" value="KNOTTIN SCORPION TOXIN-LIKE DOMAIN-CONTAINING PROTEIN"/>
    <property type="match status" value="1"/>
</dbReference>
<dbReference type="PANTHER" id="PTHR33147">
    <property type="entry name" value="DEFENSIN-LIKE PROTEIN 1"/>
    <property type="match status" value="1"/>
</dbReference>
<dbReference type="SMART" id="SM00505">
    <property type="entry name" value="Knot1"/>
    <property type="match status" value="1"/>
</dbReference>
<evidence type="ECO:0000256" key="1">
    <source>
        <dbReference type="ARBA" id="ARBA00004613"/>
    </source>
</evidence>
<accession>A0A830CG86</accession>
<dbReference type="PRINTS" id="PR00288">
    <property type="entry name" value="PUROTHIONIN"/>
</dbReference>
<sequence length="73" mass="8003">MNSKYLFGLVFVLVLSLATHEAAMAKMCEKASSTFKGVCLSDTNCQSVCSNEGFVDGECEGFRHRCICRNPCN</sequence>
<proteinExistence type="predicted"/>
<evidence type="ECO:0000313" key="8">
    <source>
        <dbReference type="Proteomes" id="UP000653305"/>
    </source>
</evidence>
<dbReference type="SUPFAM" id="SSF57095">
    <property type="entry name" value="Scorpion toxin-like"/>
    <property type="match status" value="1"/>
</dbReference>
<dbReference type="OrthoDB" id="683455at2759"/>
<name>A0A830CG86_9LAMI</name>
<keyword evidence="8" id="KW-1185">Reference proteome</keyword>
<feature type="chain" id="PRO_5032969930" evidence="5">
    <location>
        <begin position="26"/>
        <end position="73"/>
    </location>
</feature>